<reference evidence="1 2" key="1">
    <citation type="submission" date="2017-04" db="EMBL/GenBank/DDBJ databases">
        <authorList>
            <person name="Afonso C.L."/>
            <person name="Miller P.J."/>
            <person name="Scott M.A."/>
            <person name="Spackman E."/>
            <person name="Goraichik I."/>
            <person name="Dimitrov K.M."/>
            <person name="Suarez D.L."/>
            <person name="Swayne D.E."/>
        </authorList>
    </citation>
    <scope>NUCLEOTIDE SEQUENCE [LARGE SCALE GENOMIC DNA]</scope>
    <source>
        <strain evidence="1 2">DSM 26133</strain>
    </source>
</reference>
<proteinExistence type="predicted"/>
<evidence type="ECO:0000313" key="2">
    <source>
        <dbReference type="Proteomes" id="UP000192472"/>
    </source>
</evidence>
<accession>A0A1W2GPK1</accession>
<organism evidence="1 2">
    <name type="scientific">Reichenbachiella faecimaris</name>
    <dbReference type="NCBI Taxonomy" id="692418"/>
    <lineage>
        <taxon>Bacteria</taxon>
        <taxon>Pseudomonadati</taxon>
        <taxon>Bacteroidota</taxon>
        <taxon>Cytophagia</taxon>
        <taxon>Cytophagales</taxon>
        <taxon>Reichenbachiellaceae</taxon>
        <taxon>Reichenbachiella</taxon>
    </lineage>
</organism>
<gene>
    <name evidence="1" type="ORF">SAMN04488029_3809</name>
</gene>
<keyword evidence="2" id="KW-1185">Reference proteome</keyword>
<dbReference type="OrthoDB" id="6385145at2"/>
<dbReference type="RefSeq" id="WP_084374439.1">
    <property type="nucleotide sequence ID" value="NZ_FWYF01000005.1"/>
</dbReference>
<dbReference type="InterPro" id="IPR027056">
    <property type="entry name" value="Gluconate_2DH_su3"/>
</dbReference>
<evidence type="ECO:0000313" key="1">
    <source>
        <dbReference type="EMBL" id="SMD38567.1"/>
    </source>
</evidence>
<sequence length="200" mass="22546">MNRREILKSVGLIVGGTVIGADSFLLSGCTFSEEQVGLLSNDQIQLLEEIAEMILPHTEKSPGAKDAKVGAFMNRIVSDFYTSQEQQVFLEALAKYKEMDFDSLTLKEKEAHLLKEEKNVDKNPIYTFTNQETSESFETRPAYIMIKQLSVWAYLSSELVAKNSFNYLPIPGKYEGCVPATTDTKPMYWKQNPGTALRKV</sequence>
<dbReference type="STRING" id="692418.SAMN04488029_3809"/>
<protein>
    <submittedName>
        <fullName evidence="1">Gluconate 2-dehydrogenase subunit 3</fullName>
    </submittedName>
</protein>
<dbReference type="Proteomes" id="UP000192472">
    <property type="component" value="Unassembled WGS sequence"/>
</dbReference>
<dbReference type="AlphaFoldDB" id="A0A1W2GPK1"/>
<dbReference type="Pfam" id="PF13618">
    <property type="entry name" value="Gluconate_2-dh3"/>
    <property type="match status" value="1"/>
</dbReference>
<name>A0A1W2GPK1_REIFA</name>
<dbReference type="EMBL" id="FWYF01000005">
    <property type="protein sequence ID" value="SMD38567.1"/>
    <property type="molecule type" value="Genomic_DNA"/>
</dbReference>